<dbReference type="PANTHER" id="PTHR33337:SF40">
    <property type="entry name" value="CENP-V_GFA DOMAIN-CONTAINING PROTEIN-RELATED"/>
    <property type="match status" value="1"/>
</dbReference>
<dbReference type="Proteomes" id="UP000799437">
    <property type="component" value="Unassembled WGS sequence"/>
</dbReference>
<name>A0A6A6VZF2_9PEZI</name>
<evidence type="ECO:0000256" key="1">
    <source>
        <dbReference type="ARBA" id="ARBA00005495"/>
    </source>
</evidence>
<dbReference type="EMBL" id="ML996578">
    <property type="protein sequence ID" value="KAF2755259.1"/>
    <property type="molecule type" value="Genomic_DNA"/>
</dbReference>
<dbReference type="Pfam" id="PF04828">
    <property type="entry name" value="GFA"/>
    <property type="match status" value="1"/>
</dbReference>
<dbReference type="PROSITE" id="PS51891">
    <property type="entry name" value="CENP_V_GFA"/>
    <property type="match status" value="1"/>
</dbReference>
<evidence type="ECO:0000313" key="6">
    <source>
        <dbReference type="EMBL" id="KAF2755259.1"/>
    </source>
</evidence>
<evidence type="ECO:0000256" key="3">
    <source>
        <dbReference type="ARBA" id="ARBA00022833"/>
    </source>
</evidence>
<evidence type="ECO:0000313" key="7">
    <source>
        <dbReference type="Proteomes" id="UP000799437"/>
    </source>
</evidence>
<sequence length="378" mass="41465">MSTIPLTINCLCALHTFSTLISPSSLPLRATACHCTSCRHATGALYTSDINWPLPASQTPNITALSSYALFPTINILFCATCSSPLFFHKPASDWLGAFTGQLRNDPDLVRLEDNIFVTDTRDGGASAWLGKCNADGTVARRWKGHIGGEMVPNDWPGVAALKGSYERNDVRELSARCHCGGVAFTMAQGEYEGTAREALPFFVDPVSKKNLGGFDACDTCRQSSGVEVFNWTFSELSYLRCADGNPVAKDVFSLKDAVDGKDARLGTLAYFASSKGVQRYFCSRCSACVFYAVEDRPVLVDVAIGLLDAPDGARGDNFLAWAFGKIGQIQDGQGGWREGFLKKSEEECDAWREEIGYPKNWRRVEREAAEKRGEKYY</sequence>
<protein>
    <recommendedName>
        <fullName evidence="5">CENP-V/GFA domain-containing protein</fullName>
    </recommendedName>
</protein>
<comment type="similarity">
    <text evidence="1">Belongs to the Gfa family.</text>
</comment>
<dbReference type="InterPro" id="IPR011057">
    <property type="entry name" value="Mss4-like_sf"/>
</dbReference>
<keyword evidence="3" id="KW-0862">Zinc</keyword>
<evidence type="ECO:0000256" key="4">
    <source>
        <dbReference type="ARBA" id="ARBA00023239"/>
    </source>
</evidence>
<dbReference type="InterPro" id="IPR006913">
    <property type="entry name" value="CENP-V/GFA"/>
</dbReference>
<proteinExistence type="inferred from homology"/>
<evidence type="ECO:0000256" key="2">
    <source>
        <dbReference type="ARBA" id="ARBA00022723"/>
    </source>
</evidence>
<keyword evidence="7" id="KW-1185">Reference proteome</keyword>
<dbReference type="Gene3D" id="3.90.1590.10">
    <property type="entry name" value="glutathione-dependent formaldehyde- activating enzyme (gfa)"/>
    <property type="match status" value="2"/>
</dbReference>
<gene>
    <name evidence="6" type="ORF">EJ05DRAFT_479053</name>
</gene>
<keyword evidence="2" id="KW-0479">Metal-binding</keyword>
<reference evidence="6" key="1">
    <citation type="journal article" date="2020" name="Stud. Mycol.">
        <title>101 Dothideomycetes genomes: a test case for predicting lifestyles and emergence of pathogens.</title>
        <authorList>
            <person name="Haridas S."/>
            <person name="Albert R."/>
            <person name="Binder M."/>
            <person name="Bloem J."/>
            <person name="Labutti K."/>
            <person name="Salamov A."/>
            <person name="Andreopoulos B."/>
            <person name="Baker S."/>
            <person name="Barry K."/>
            <person name="Bills G."/>
            <person name="Bluhm B."/>
            <person name="Cannon C."/>
            <person name="Castanera R."/>
            <person name="Culley D."/>
            <person name="Daum C."/>
            <person name="Ezra D."/>
            <person name="Gonzalez J."/>
            <person name="Henrissat B."/>
            <person name="Kuo A."/>
            <person name="Liang C."/>
            <person name="Lipzen A."/>
            <person name="Lutzoni F."/>
            <person name="Magnuson J."/>
            <person name="Mondo S."/>
            <person name="Nolan M."/>
            <person name="Ohm R."/>
            <person name="Pangilinan J."/>
            <person name="Park H.-J."/>
            <person name="Ramirez L."/>
            <person name="Alfaro M."/>
            <person name="Sun H."/>
            <person name="Tritt A."/>
            <person name="Yoshinaga Y."/>
            <person name="Zwiers L.-H."/>
            <person name="Turgeon B."/>
            <person name="Goodwin S."/>
            <person name="Spatafora J."/>
            <person name="Crous P."/>
            <person name="Grigoriev I."/>
        </authorList>
    </citation>
    <scope>NUCLEOTIDE SEQUENCE</scope>
    <source>
        <strain evidence="6">CBS 121739</strain>
    </source>
</reference>
<dbReference type="SUPFAM" id="SSF51316">
    <property type="entry name" value="Mss4-like"/>
    <property type="match status" value="2"/>
</dbReference>
<feature type="domain" description="CENP-V/GFA" evidence="5">
    <location>
        <begin position="6"/>
        <end position="130"/>
    </location>
</feature>
<organism evidence="6 7">
    <name type="scientific">Pseudovirgaria hyperparasitica</name>
    <dbReference type="NCBI Taxonomy" id="470096"/>
    <lineage>
        <taxon>Eukaryota</taxon>
        <taxon>Fungi</taxon>
        <taxon>Dikarya</taxon>
        <taxon>Ascomycota</taxon>
        <taxon>Pezizomycotina</taxon>
        <taxon>Dothideomycetes</taxon>
        <taxon>Dothideomycetes incertae sedis</taxon>
        <taxon>Acrospermales</taxon>
        <taxon>Acrospermaceae</taxon>
        <taxon>Pseudovirgaria</taxon>
    </lineage>
</organism>
<evidence type="ECO:0000259" key="5">
    <source>
        <dbReference type="PROSITE" id="PS51891"/>
    </source>
</evidence>
<dbReference type="PANTHER" id="PTHR33337">
    <property type="entry name" value="GFA DOMAIN-CONTAINING PROTEIN"/>
    <property type="match status" value="1"/>
</dbReference>
<dbReference type="GO" id="GO:0046872">
    <property type="term" value="F:metal ion binding"/>
    <property type="evidence" value="ECO:0007669"/>
    <property type="project" value="UniProtKB-KW"/>
</dbReference>
<dbReference type="RefSeq" id="XP_033597710.1">
    <property type="nucleotide sequence ID" value="XM_033744587.1"/>
</dbReference>
<dbReference type="AlphaFoldDB" id="A0A6A6VZF2"/>
<dbReference type="GO" id="GO:0016846">
    <property type="term" value="F:carbon-sulfur lyase activity"/>
    <property type="evidence" value="ECO:0007669"/>
    <property type="project" value="InterPro"/>
</dbReference>
<dbReference type="OrthoDB" id="5422068at2759"/>
<keyword evidence="4" id="KW-0456">Lyase</keyword>
<dbReference type="GeneID" id="54485641"/>
<accession>A0A6A6VZF2</accession>